<dbReference type="Gene3D" id="3.30.1150.10">
    <property type="match status" value="1"/>
</dbReference>
<dbReference type="Proteomes" id="UP000618240">
    <property type="component" value="Unassembled WGS sequence"/>
</dbReference>
<gene>
    <name evidence="2" type="ORF">JI747_007670</name>
</gene>
<proteinExistence type="predicted"/>
<keyword evidence="1" id="KW-0732">Signal</keyword>
<protein>
    <recommendedName>
        <fullName evidence="4">TonB protein C-terminal</fullName>
    </recommendedName>
</protein>
<evidence type="ECO:0000256" key="1">
    <source>
        <dbReference type="SAM" id="SignalP"/>
    </source>
</evidence>
<feature type="chain" id="PRO_5045679435" description="TonB protein C-terminal" evidence="1">
    <location>
        <begin position="20"/>
        <end position="156"/>
    </location>
</feature>
<evidence type="ECO:0000313" key="2">
    <source>
        <dbReference type="EMBL" id="MCA6067052.1"/>
    </source>
</evidence>
<evidence type="ECO:0000313" key="3">
    <source>
        <dbReference type="Proteomes" id="UP000618240"/>
    </source>
</evidence>
<accession>A0ABS8A0T7</accession>
<dbReference type="EMBL" id="JAERSE020000002">
    <property type="protein sequence ID" value="MCA6067052.1"/>
    <property type="molecule type" value="Genomic_DNA"/>
</dbReference>
<comment type="caution">
    <text evidence="2">The sequence shown here is derived from an EMBL/GenBank/DDBJ whole genome shotgun (WGS) entry which is preliminary data.</text>
</comment>
<dbReference type="SUPFAM" id="SSF74653">
    <property type="entry name" value="TolA/TonB C-terminal domain"/>
    <property type="match status" value="1"/>
</dbReference>
<organism evidence="2 3">
    <name type="scientific">Chryseobacterium tagetis</name>
    <dbReference type="NCBI Taxonomy" id="2801334"/>
    <lineage>
        <taxon>Bacteria</taxon>
        <taxon>Pseudomonadati</taxon>
        <taxon>Bacteroidota</taxon>
        <taxon>Flavobacteriia</taxon>
        <taxon>Flavobacteriales</taxon>
        <taxon>Weeksellaceae</taxon>
        <taxon>Chryseobacterium group</taxon>
        <taxon>Chryseobacterium</taxon>
    </lineage>
</organism>
<feature type="signal peptide" evidence="1">
    <location>
        <begin position="1"/>
        <end position="19"/>
    </location>
</feature>
<keyword evidence="3" id="KW-1185">Reference proteome</keyword>
<name>A0ABS8A0T7_9FLAO</name>
<reference evidence="2 3" key="1">
    <citation type="submission" date="2021-09" db="EMBL/GenBank/DDBJ databases">
        <title>Genome sequencing and assembly of Chryseobacterium sp. RG1.</title>
        <authorList>
            <person name="Chhetri G."/>
        </authorList>
    </citation>
    <scope>NUCLEOTIDE SEQUENCE [LARGE SCALE GENOMIC DNA]</scope>
    <source>
        <strain evidence="2 3">RG1</strain>
    </source>
</reference>
<evidence type="ECO:0008006" key="4">
    <source>
        <dbReference type="Google" id="ProtNLM"/>
    </source>
</evidence>
<sequence>MKKKTFLIIALFMVSLAFAQETPETKTNPAPPPAAIINVESLPHYEELKKRINLTGAVMTADKEPEYPGGMPLFRRKFAENMEVIYAKGKKIDTRVYFIVEKNGYITNIAAISNNKDHAKAAETALKKMLVRWKPAVTADKPVRYLYSFPLSLQKY</sequence>
<dbReference type="RefSeq" id="WP_225687440.1">
    <property type="nucleotide sequence ID" value="NZ_JAERSE020000002.1"/>
</dbReference>